<feature type="chain" id="PRO_5018003221" description="Major facilitator superfamily (MFS) profile domain-containing protein" evidence="2">
    <location>
        <begin position="25"/>
        <end position="137"/>
    </location>
</feature>
<dbReference type="OrthoDB" id="4142200at2759"/>
<name>A0A3P7MK69_CYLGO</name>
<evidence type="ECO:0008006" key="5">
    <source>
        <dbReference type="Google" id="ProtNLM"/>
    </source>
</evidence>
<proteinExistence type="predicted"/>
<dbReference type="Proteomes" id="UP000271889">
    <property type="component" value="Unassembled WGS sequence"/>
</dbReference>
<keyword evidence="2" id="KW-0732">Signal</keyword>
<dbReference type="EMBL" id="UYRV01111690">
    <property type="protein sequence ID" value="VDN26940.1"/>
    <property type="molecule type" value="Genomic_DNA"/>
</dbReference>
<organism evidence="3 4">
    <name type="scientific">Cylicostephanus goldi</name>
    <name type="common">Nematode worm</name>
    <dbReference type="NCBI Taxonomy" id="71465"/>
    <lineage>
        <taxon>Eukaryota</taxon>
        <taxon>Metazoa</taxon>
        <taxon>Ecdysozoa</taxon>
        <taxon>Nematoda</taxon>
        <taxon>Chromadorea</taxon>
        <taxon>Rhabditida</taxon>
        <taxon>Rhabditina</taxon>
        <taxon>Rhabditomorpha</taxon>
        <taxon>Strongyloidea</taxon>
        <taxon>Strongylidae</taxon>
        <taxon>Cylicostephanus</taxon>
    </lineage>
</organism>
<gene>
    <name evidence="3" type="ORF">CGOC_LOCUS10529</name>
</gene>
<evidence type="ECO:0000256" key="2">
    <source>
        <dbReference type="SAM" id="SignalP"/>
    </source>
</evidence>
<evidence type="ECO:0000313" key="3">
    <source>
        <dbReference type="EMBL" id="VDN26940.1"/>
    </source>
</evidence>
<keyword evidence="1" id="KW-1133">Transmembrane helix</keyword>
<dbReference type="Gene3D" id="1.20.1250.20">
    <property type="entry name" value="MFS general substrate transporter like domains"/>
    <property type="match status" value="1"/>
</dbReference>
<evidence type="ECO:0000313" key="4">
    <source>
        <dbReference type="Proteomes" id="UP000271889"/>
    </source>
</evidence>
<accession>A0A3P7MK69</accession>
<dbReference type="InterPro" id="IPR036259">
    <property type="entry name" value="MFS_trans_sf"/>
</dbReference>
<evidence type="ECO:0000256" key="1">
    <source>
        <dbReference type="SAM" id="Phobius"/>
    </source>
</evidence>
<keyword evidence="4" id="KW-1185">Reference proteome</keyword>
<keyword evidence="1" id="KW-0812">Transmembrane</keyword>
<reference evidence="3 4" key="1">
    <citation type="submission" date="2018-11" db="EMBL/GenBank/DDBJ databases">
        <authorList>
            <consortium name="Pathogen Informatics"/>
        </authorList>
    </citation>
    <scope>NUCLEOTIDE SEQUENCE [LARGE SCALE GENOMIC DNA]</scope>
</reference>
<dbReference type="AlphaFoldDB" id="A0A3P7MK69"/>
<feature type="transmembrane region" description="Helical" evidence="1">
    <location>
        <begin position="60"/>
        <end position="81"/>
    </location>
</feature>
<sequence length="137" mass="14856">MMVNSGGVLAVLVATPACMPNLLGSDSCPASMMVNSGGVLAVLVATPACMPNLLGSDNCWFILPMICAVMAAAHLLIAGRFPKSPKDLYIKERNEKEARAALDFFYEDHHDIGESKVNSHAVKIMHIWTFLTFSQIF</sequence>
<keyword evidence="1" id="KW-0472">Membrane</keyword>
<feature type="signal peptide" evidence="2">
    <location>
        <begin position="1"/>
        <end position="24"/>
    </location>
</feature>
<protein>
    <recommendedName>
        <fullName evidence="5">Major facilitator superfamily (MFS) profile domain-containing protein</fullName>
    </recommendedName>
</protein>